<proteinExistence type="predicted"/>
<reference evidence="2" key="1">
    <citation type="journal article" date="2014" name="Int. J. Syst. Evol. Microbiol.">
        <title>Complete genome sequence of Corynebacterium casei LMG S-19264T (=DSM 44701T), isolated from a smear-ripened cheese.</title>
        <authorList>
            <consortium name="US DOE Joint Genome Institute (JGI-PGF)"/>
            <person name="Walter F."/>
            <person name="Albersmeier A."/>
            <person name="Kalinowski J."/>
            <person name="Ruckert C."/>
        </authorList>
    </citation>
    <scope>NUCLEOTIDE SEQUENCE</scope>
    <source>
        <strain evidence="2">VKM B-2347</strain>
    </source>
</reference>
<accession>A0A9W6IY48</accession>
<dbReference type="Gene3D" id="3.30.565.10">
    <property type="entry name" value="Histidine kinase-like ATPase, C-terminal domain"/>
    <property type="match status" value="1"/>
</dbReference>
<name>A0A9W6IY48_9HYPH</name>
<protein>
    <submittedName>
        <fullName evidence="2">Histidine phosphotransferase</fullName>
    </submittedName>
</protein>
<evidence type="ECO:0000259" key="1">
    <source>
        <dbReference type="Pfam" id="PF10090"/>
    </source>
</evidence>
<evidence type="ECO:0000313" key="3">
    <source>
        <dbReference type="Proteomes" id="UP001143372"/>
    </source>
</evidence>
<dbReference type="InterPro" id="IPR036890">
    <property type="entry name" value="HATPase_C_sf"/>
</dbReference>
<dbReference type="Pfam" id="PF10090">
    <property type="entry name" value="HPTransfase"/>
    <property type="match status" value="1"/>
</dbReference>
<sequence>MSTSDETPASTIITLEALDLAALIASRVCHDVISPVGAIVNGLEILEDEKDEGMRGFAFDLIKKSAAQASARLQFCRIAFGAAGSAAAMLDLGDAEQVARGFVEDQKTKLTWEAPRQLLPKNMVKLLLNLVLVATATIPRGGVIAVTAIGEGENTEFRLVSNGPSARVPTNVLDLLAGKAPDDRIDAHVIQPYYTGLIARAANMGVTIEAEIEGERIVTIAKRLPA</sequence>
<dbReference type="AlphaFoldDB" id="A0A9W6IY48"/>
<comment type="caution">
    <text evidence="2">The sequence shown here is derived from an EMBL/GenBank/DDBJ whole genome shotgun (WGS) entry which is preliminary data.</text>
</comment>
<evidence type="ECO:0000313" key="2">
    <source>
        <dbReference type="EMBL" id="GLK67276.1"/>
    </source>
</evidence>
<organism evidence="2 3">
    <name type="scientific">Hansschlegelia plantiphila</name>
    <dbReference type="NCBI Taxonomy" id="374655"/>
    <lineage>
        <taxon>Bacteria</taxon>
        <taxon>Pseudomonadati</taxon>
        <taxon>Pseudomonadota</taxon>
        <taxon>Alphaproteobacteria</taxon>
        <taxon>Hyphomicrobiales</taxon>
        <taxon>Methylopilaceae</taxon>
        <taxon>Hansschlegelia</taxon>
    </lineage>
</organism>
<dbReference type="RefSeq" id="WP_271167526.1">
    <property type="nucleotide sequence ID" value="NZ_BSFI01000004.1"/>
</dbReference>
<dbReference type="NCBIfam" id="NF046018">
    <property type="entry name" value="HisPtaseChptBrucRhz"/>
    <property type="match status" value="1"/>
</dbReference>
<feature type="domain" description="Histidine phosphotransferase ChpT C-terminal" evidence="1">
    <location>
        <begin position="93"/>
        <end position="211"/>
    </location>
</feature>
<gene>
    <name evidence="2" type="ORF">GCM10008179_09140</name>
</gene>
<dbReference type="InterPro" id="IPR018762">
    <property type="entry name" value="ChpT_C"/>
</dbReference>
<keyword evidence="3" id="KW-1185">Reference proteome</keyword>
<dbReference type="Gene3D" id="1.10.287.130">
    <property type="match status" value="1"/>
</dbReference>
<reference evidence="2" key="2">
    <citation type="submission" date="2023-01" db="EMBL/GenBank/DDBJ databases">
        <authorList>
            <person name="Sun Q."/>
            <person name="Evtushenko L."/>
        </authorList>
    </citation>
    <scope>NUCLEOTIDE SEQUENCE</scope>
    <source>
        <strain evidence="2">VKM B-2347</strain>
    </source>
</reference>
<dbReference type="Proteomes" id="UP001143372">
    <property type="component" value="Unassembled WGS sequence"/>
</dbReference>
<dbReference type="EMBL" id="BSFI01000004">
    <property type="protein sequence ID" value="GLK67276.1"/>
    <property type="molecule type" value="Genomic_DNA"/>
</dbReference>